<gene>
    <name evidence="3" type="ORF">BJ322DRAFT_522249</name>
</gene>
<evidence type="ECO:0000313" key="3">
    <source>
        <dbReference type="EMBL" id="KAF9777703.1"/>
    </source>
</evidence>
<protein>
    <recommendedName>
        <fullName evidence="2">CDR ABC transporter domain-containing protein</fullName>
    </recommendedName>
</protein>
<dbReference type="GO" id="GO:0005524">
    <property type="term" value="F:ATP binding"/>
    <property type="evidence" value="ECO:0007669"/>
    <property type="project" value="InterPro"/>
</dbReference>
<dbReference type="AlphaFoldDB" id="A0A9P6L188"/>
<dbReference type="InterPro" id="IPR010929">
    <property type="entry name" value="PDR_CDR_ABC"/>
</dbReference>
<proteinExistence type="predicted"/>
<accession>A0A9P6L188</accession>
<dbReference type="Proteomes" id="UP000736335">
    <property type="component" value="Unassembled WGS sequence"/>
</dbReference>
<evidence type="ECO:0000259" key="2">
    <source>
        <dbReference type="Pfam" id="PF06422"/>
    </source>
</evidence>
<keyword evidence="4" id="KW-1185">Reference proteome</keyword>
<reference evidence="3" key="1">
    <citation type="journal article" date="2020" name="Nat. Commun.">
        <title>Large-scale genome sequencing of mycorrhizal fungi provides insights into the early evolution of symbiotic traits.</title>
        <authorList>
            <person name="Miyauchi S."/>
            <person name="Kiss E."/>
            <person name="Kuo A."/>
            <person name="Drula E."/>
            <person name="Kohler A."/>
            <person name="Sanchez-Garcia M."/>
            <person name="Morin E."/>
            <person name="Andreopoulos B."/>
            <person name="Barry K.W."/>
            <person name="Bonito G."/>
            <person name="Buee M."/>
            <person name="Carver A."/>
            <person name="Chen C."/>
            <person name="Cichocki N."/>
            <person name="Clum A."/>
            <person name="Culley D."/>
            <person name="Crous P.W."/>
            <person name="Fauchery L."/>
            <person name="Girlanda M."/>
            <person name="Hayes R.D."/>
            <person name="Keri Z."/>
            <person name="LaButti K."/>
            <person name="Lipzen A."/>
            <person name="Lombard V."/>
            <person name="Magnuson J."/>
            <person name="Maillard F."/>
            <person name="Murat C."/>
            <person name="Nolan M."/>
            <person name="Ohm R.A."/>
            <person name="Pangilinan J."/>
            <person name="Pereira M.F."/>
            <person name="Perotto S."/>
            <person name="Peter M."/>
            <person name="Pfister S."/>
            <person name="Riley R."/>
            <person name="Sitrit Y."/>
            <person name="Stielow J.B."/>
            <person name="Szollosi G."/>
            <person name="Zifcakova L."/>
            <person name="Stursova M."/>
            <person name="Spatafora J.W."/>
            <person name="Tedersoo L."/>
            <person name="Vaario L.M."/>
            <person name="Yamada A."/>
            <person name="Yan M."/>
            <person name="Wang P."/>
            <person name="Xu J."/>
            <person name="Bruns T."/>
            <person name="Baldrian P."/>
            <person name="Vilgalys R."/>
            <person name="Dunand C."/>
            <person name="Henrissat B."/>
            <person name="Grigoriev I.V."/>
            <person name="Hibbett D."/>
            <person name="Nagy L.G."/>
            <person name="Martin F.M."/>
        </authorList>
    </citation>
    <scope>NUCLEOTIDE SEQUENCE</scope>
    <source>
        <strain evidence="3">UH-Tt-Lm1</strain>
    </source>
</reference>
<keyword evidence="1" id="KW-0813">Transport</keyword>
<comment type="caution">
    <text evidence="3">The sequence shown here is derived from an EMBL/GenBank/DDBJ whole genome shotgun (WGS) entry which is preliminary data.</text>
</comment>
<feature type="domain" description="CDR ABC transporter" evidence="2">
    <location>
        <begin position="18"/>
        <end position="106"/>
    </location>
</feature>
<dbReference type="PANTHER" id="PTHR19241">
    <property type="entry name" value="ATP-BINDING CASSETTE TRANSPORTER"/>
    <property type="match status" value="1"/>
</dbReference>
<evidence type="ECO:0000256" key="1">
    <source>
        <dbReference type="ARBA" id="ARBA00022448"/>
    </source>
</evidence>
<dbReference type="OrthoDB" id="245989at2759"/>
<dbReference type="Pfam" id="PF06422">
    <property type="entry name" value="PDR_CDR"/>
    <property type="match status" value="1"/>
</dbReference>
<dbReference type="EMBL" id="WIUZ02000029">
    <property type="protein sequence ID" value="KAF9777703.1"/>
    <property type="molecule type" value="Genomic_DNA"/>
</dbReference>
<dbReference type="GO" id="GO:0016020">
    <property type="term" value="C:membrane"/>
    <property type="evidence" value="ECO:0007669"/>
    <property type="project" value="InterPro"/>
</dbReference>
<organism evidence="3 4">
    <name type="scientific">Thelephora terrestris</name>
    <dbReference type="NCBI Taxonomy" id="56493"/>
    <lineage>
        <taxon>Eukaryota</taxon>
        <taxon>Fungi</taxon>
        <taxon>Dikarya</taxon>
        <taxon>Basidiomycota</taxon>
        <taxon>Agaricomycotina</taxon>
        <taxon>Agaricomycetes</taxon>
        <taxon>Thelephorales</taxon>
        <taxon>Thelephoraceae</taxon>
        <taxon>Thelephora</taxon>
    </lineage>
</organism>
<evidence type="ECO:0000313" key="4">
    <source>
        <dbReference type="Proteomes" id="UP000736335"/>
    </source>
</evidence>
<sequence length="212" mass="23642">MRVALKCECDCVVLRNSPGSTNYPEIVGLNQACTLYSATPGAETVDGASSISAGYSLNVRELWGRDFVVLLGWFLFYQIVRVLLIEYLNGSYERADVAIFRKEDYETKALNETLKERQETREKNRDVVTPVQKRTLPDRKAFTWENANYIVPVPSAVPVGKTTALDVLARRKNIGMVTGDMLVGGKPLDVSFVRNTAYAEQMDVHEGAATVR</sequence>
<dbReference type="GO" id="GO:0042626">
    <property type="term" value="F:ATPase-coupled transmembrane transporter activity"/>
    <property type="evidence" value="ECO:0007669"/>
    <property type="project" value="InterPro"/>
</dbReference>
<reference evidence="3" key="2">
    <citation type="submission" date="2020-11" db="EMBL/GenBank/DDBJ databases">
        <authorList>
            <consortium name="DOE Joint Genome Institute"/>
            <person name="Kuo A."/>
            <person name="Miyauchi S."/>
            <person name="Kiss E."/>
            <person name="Drula E."/>
            <person name="Kohler A."/>
            <person name="Sanchez-Garcia M."/>
            <person name="Andreopoulos B."/>
            <person name="Barry K.W."/>
            <person name="Bonito G."/>
            <person name="Buee M."/>
            <person name="Carver A."/>
            <person name="Chen C."/>
            <person name="Cichocki N."/>
            <person name="Clum A."/>
            <person name="Culley D."/>
            <person name="Crous P.W."/>
            <person name="Fauchery L."/>
            <person name="Girlanda M."/>
            <person name="Hayes R."/>
            <person name="Keri Z."/>
            <person name="Labutti K."/>
            <person name="Lipzen A."/>
            <person name="Lombard V."/>
            <person name="Magnuson J."/>
            <person name="Maillard F."/>
            <person name="Morin E."/>
            <person name="Murat C."/>
            <person name="Nolan M."/>
            <person name="Ohm R."/>
            <person name="Pangilinan J."/>
            <person name="Pereira M."/>
            <person name="Perotto S."/>
            <person name="Peter M."/>
            <person name="Riley R."/>
            <person name="Sitrit Y."/>
            <person name="Stielow B."/>
            <person name="Szollosi G."/>
            <person name="Zifcakova L."/>
            <person name="Stursova M."/>
            <person name="Spatafora J.W."/>
            <person name="Tedersoo L."/>
            <person name="Vaario L.-M."/>
            <person name="Yamada A."/>
            <person name="Yan M."/>
            <person name="Wang P."/>
            <person name="Xu J."/>
            <person name="Bruns T."/>
            <person name="Baldrian P."/>
            <person name="Vilgalys R."/>
            <person name="Henrissat B."/>
            <person name="Grigoriev I.V."/>
            <person name="Hibbett D."/>
            <person name="Nagy L.G."/>
            <person name="Martin F.M."/>
        </authorList>
    </citation>
    <scope>NUCLEOTIDE SEQUENCE</scope>
    <source>
        <strain evidence="3">UH-Tt-Lm1</strain>
    </source>
</reference>
<name>A0A9P6L188_9AGAM</name>